<dbReference type="AlphaFoldDB" id="A0A2N5V8R4"/>
<name>A0A2N5V8R4_9BASI</name>
<comment type="caution">
    <text evidence="3">The sequence shown here is derived from an EMBL/GenBank/DDBJ whole genome shotgun (WGS) entry which is preliminary data.</text>
</comment>
<feature type="region of interest" description="Disordered" evidence="1">
    <location>
        <begin position="99"/>
        <end position="166"/>
    </location>
</feature>
<sequence length="420" mass="47249">MGFRKIPSSSFASGHPDQPNPFAHVPSAETGKDHQFVVFTLFDHLILPPIPLSLQPGSCAQSKYLFRRDMTPQTAGGAGTKNKKRRPFKAIHRWQVRKERAAAPFASSNSSAPPNNLPTNEGHPQLPENHTTPAAHREDDPTAAADSTTEPPPADNCTSPNSQSVTNGEHVYHYQVPPQRQHDPFRAKIITSQSTLQHYHRIFRGTCIIAPRSKEAFCKVQFFSFKTMSDDLKLGWERLVCHFLQRVKHVKHVKTNGPHCGGVMFANGWRKSSTRGEGFGRYCCKKKLKKMIAAARYNPRNEAEDIREANDFIATQLNQLAPGVFEAYRKELISKKLPSMAHMEYDIPYSPFDFSSFITFTMYDFFNKPHIDGDENKWTLVCWIPIFHPLNSPLDSPTLADDGFDMVGGGQTVQIENALS</sequence>
<feature type="region of interest" description="Disordered" evidence="1">
    <location>
        <begin position="1"/>
        <end position="28"/>
    </location>
</feature>
<feature type="compositionally biased region" description="Low complexity" evidence="1">
    <location>
        <begin position="102"/>
        <end position="120"/>
    </location>
</feature>
<proteinExistence type="predicted"/>
<evidence type="ECO:0000256" key="1">
    <source>
        <dbReference type="SAM" id="MobiDB-lite"/>
    </source>
</evidence>
<organism evidence="3 4">
    <name type="scientific">Puccinia coronata f. sp. avenae</name>
    <dbReference type="NCBI Taxonomy" id="200324"/>
    <lineage>
        <taxon>Eukaryota</taxon>
        <taxon>Fungi</taxon>
        <taxon>Dikarya</taxon>
        <taxon>Basidiomycota</taxon>
        <taxon>Pucciniomycotina</taxon>
        <taxon>Pucciniomycetes</taxon>
        <taxon>Pucciniales</taxon>
        <taxon>Pucciniaceae</taxon>
        <taxon>Puccinia</taxon>
    </lineage>
</organism>
<feature type="compositionally biased region" description="Polar residues" evidence="1">
    <location>
        <begin position="156"/>
        <end position="166"/>
    </location>
</feature>
<protein>
    <recommendedName>
        <fullName evidence="2">Tet-like 2OG-Fe(II) oxygenase domain-containing protein</fullName>
    </recommendedName>
</protein>
<accession>A0A2N5V8R4</accession>
<evidence type="ECO:0000313" key="4">
    <source>
        <dbReference type="Proteomes" id="UP000235392"/>
    </source>
</evidence>
<evidence type="ECO:0000259" key="2">
    <source>
        <dbReference type="Pfam" id="PF20515"/>
    </source>
</evidence>
<gene>
    <name evidence="3" type="ORF">PCASD_05484</name>
</gene>
<dbReference type="InterPro" id="IPR046798">
    <property type="entry name" value="2OG-FeII_Oxy_6"/>
</dbReference>
<dbReference type="Pfam" id="PF20515">
    <property type="entry name" value="2OG-FeII_Oxy_6"/>
    <property type="match status" value="1"/>
</dbReference>
<dbReference type="EMBL" id="PGCI01000040">
    <property type="protein sequence ID" value="PLW46380.1"/>
    <property type="molecule type" value="Genomic_DNA"/>
</dbReference>
<reference evidence="3 4" key="1">
    <citation type="submission" date="2017-11" db="EMBL/GenBank/DDBJ databases">
        <title>De novo assembly and phasing of dikaryotic genomes from two isolates of Puccinia coronata f. sp. avenae, the causal agent of oat crown rust.</title>
        <authorList>
            <person name="Miller M.E."/>
            <person name="Zhang Y."/>
            <person name="Omidvar V."/>
            <person name="Sperschneider J."/>
            <person name="Schwessinger B."/>
            <person name="Raley C."/>
            <person name="Palmer J.M."/>
            <person name="Garnica D."/>
            <person name="Upadhyaya N."/>
            <person name="Rathjen J."/>
            <person name="Taylor J.M."/>
            <person name="Park R.F."/>
            <person name="Dodds P.N."/>
            <person name="Hirsch C.D."/>
            <person name="Kianian S.F."/>
            <person name="Figueroa M."/>
        </authorList>
    </citation>
    <scope>NUCLEOTIDE SEQUENCE [LARGE SCALE GENOMIC DNA]</scope>
    <source>
        <strain evidence="3">12SD80</strain>
    </source>
</reference>
<dbReference type="Proteomes" id="UP000235392">
    <property type="component" value="Unassembled WGS sequence"/>
</dbReference>
<feature type="domain" description="Tet-like 2OG-Fe(II) oxygenase" evidence="2">
    <location>
        <begin position="235"/>
        <end position="411"/>
    </location>
</feature>
<evidence type="ECO:0000313" key="3">
    <source>
        <dbReference type="EMBL" id="PLW46380.1"/>
    </source>
</evidence>